<evidence type="ECO:0000256" key="1">
    <source>
        <dbReference type="SAM" id="MobiDB-lite"/>
    </source>
</evidence>
<sequence>MCPGLLAYRIWMIERSVSTVRATKSTVVPILRVLVDSAVLYSAVLFPALIYFVFSNIGEAVVLDMAMPIMSIAFYMVLIRIAINRNRRFPTTPRTASEIEQRNSRRYHMGPLQLHVSQFTHNDGNSVYGTGTKDRPSIRTAESE</sequence>
<keyword evidence="2" id="KW-1133">Transmembrane helix</keyword>
<keyword evidence="4" id="KW-1185">Reference proteome</keyword>
<dbReference type="EMBL" id="JABBWG010000033">
    <property type="protein sequence ID" value="KAG1809649.1"/>
    <property type="molecule type" value="Genomic_DNA"/>
</dbReference>
<dbReference type="Proteomes" id="UP000807769">
    <property type="component" value="Unassembled WGS sequence"/>
</dbReference>
<accession>A0A9P7E2E4</accession>
<organism evidence="3 4">
    <name type="scientific">Suillus subaureus</name>
    <dbReference type="NCBI Taxonomy" id="48587"/>
    <lineage>
        <taxon>Eukaryota</taxon>
        <taxon>Fungi</taxon>
        <taxon>Dikarya</taxon>
        <taxon>Basidiomycota</taxon>
        <taxon>Agaricomycotina</taxon>
        <taxon>Agaricomycetes</taxon>
        <taxon>Agaricomycetidae</taxon>
        <taxon>Boletales</taxon>
        <taxon>Suillineae</taxon>
        <taxon>Suillaceae</taxon>
        <taxon>Suillus</taxon>
    </lineage>
</organism>
<gene>
    <name evidence="3" type="ORF">BJ212DRAFT_595957</name>
</gene>
<protein>
    <submittedName>
        <fullName evidence="3">Uncharacterized protein</fullName>
    </submittedName>
</protein>
<dbReference type="OrthoDB" id="2689255at2759"/>
<evidence type="ECO:0000313" key="4">
    <source>
        <dbReference type="Proteomes" id="UP000807769"/>
    </source>
</evidence>
<comment type="caution">
    <text evidence="3">The sequence shown here is derived from an EMBL/GenBank/DDBJ whole genome shotgun (WGS) entry which is preliminary data.</text>
</comment>
<keyword evidence="2" id="KW-0472">Membrane</keyword>
<name>A0A9P7E2E4_9AGAM</name>
<feature type="transmembrane region" description="Helical" evidence="2">
    <location>
        <begin position="60"/>
        <end position="83"/>
    </location>
</feature>
<feature type="compositionally biased region" description="Basic and acidic residues" evidence="1">
    <location>
        <begin position="132"/>
        <end position="144"/>
    </location>
</feature>
<keyword evidence="2" id="KW-0812">Transmembrane</keyword>
<feature type="transmembrane region" description="Helical" evidence="2">
    <location>
        <begin position="33"/>
        <end position="54"/>
    </location>
</feature>
<dbReference type="GeneID" id="64637627"/>
<dbReference type="AlphaFoldDB" id="A0A9P7E2E4"/>
<evidence type="ECO:0000256" key="2">
    <source>
        <dbReference type="SAM" id="Phobius"/>
    </source>
</evidence>
<proteinExistence type="predicted"/>
<evidence type="ECO:0000313" key="3">
    <source>
        <dbReference type="EMBL" id="KAG1809649.1"/>
    </source>
</evidence>
<feature type="compositionally biased region" description="Polar residues" evidence="1">
    <location>
        <begin position="120"/>
        <end position="129"/>
    </location>
</feature>
<reference evidence="3" key="1">
    <citation type="journal article" date="2020" name="New Phytol.">
        <title>Comparative genomics reveals dynamic genome evolution in host specialist ectomycorrhizal fungi.</title>
        <authorList>
            <person name="Lofgren L.A."/>
            <person name="Nguyen N.H."/>
            <person name="Vilgalys R."/>
            <person name="Ruytinx J."/>
            <person name="Liao H.L."/>
            <person name="Branco S."/>
            <person name="Kuo A."/>
            <person name="LaButti K."/>
            <person name="Lipzen A."/>
            <person name="Andreopoulos W."/>
            <person name="Pangilinan J."/>
            <person name="Riley R."/>
            <person name="Hundley H."/>
            <person name="Na H."/>
            <person name="Barry K."/>
            <person name="Grigoriev I.V."/>
            <person name="Stajich J.E."/>
            <person name="Kennedy P.G."/>
        </authorList>
    </citation>
    <scope>NUCLEOTIDE SEQUENCE</scope>
    <source>
        <strain evidence="3">MN1</strain>
    </source>
</reference>
<dbReference type="RefSeq" id="XP_041189363.1">
    <property type="nucleotide sequence ID" value="XM_041343611.1"/>
</dbReference>
<feature type="region of interest" description="Disordered" evidence="1">
    <location>
        <begin position="120"/>
        <end position="144"/>
    </location>
</feature>